<keyword evidence="3" id="KW-0547">Nucleotide-binding</keyword>
<evidence type="ECO:0000256" key="2">
    <source>
        <dbReference type="ARBA" id="ARBA00022692"/>
    </source>
</evidence>
<evidence type="ECO:0000256" key="6">
    <source>
        <dbReference type="ARBA" id="ARBA00023136"/>
    </source>
</evidence>
<evidence type="ECO:0000256" key="5">
    <source>
        <dbReference type="ARBA" id="ARBA00022989"/>
    </source>
</evidence>
<keyword evidence="6 7" id="KW-0472">Membrane</keyword>
<dbReference type="PROSITE" id="PS50893">
    <property type="entry name" value="ABC_TRANSPORTER_2"/>
    <property type="match status" value="1"/>
</dbReference>
<comment type="caution">
    <text evidence="10">The sequence shown here is derived from an EMBL/GenBank/DDBJ whole genome shotgun (WGS) entry which is preliminary data.</text>
</comment>
<evidence type="ECO:0000256" key="3">
    <source>
        <dbReference type="ARBA" id="ARBA00022741"/>
    </source>
</evidence>
<gene>
    <name evidence="10" type="ORF">RG963_09190</name>
</gene>
<dbReference type="Proteomes" id="UP001246244">
    <property type="component" value="Unassembled WGS sequence"/>
</dbReference>
<evidence type="ECO:0000256" key="1">
    <source>
        <dbReference type="ARBA" id="ARBA00004141"/>
    </source>
</evidence>
<keyword evidence="5 7" id="KW-1133">Transmembrane helix</keyword>
<dbReference type="EMBL" id="JAVKPK010000032">
    <property type="protein sequence ID" value="MDR7665943.1"/>
    <property type="molecule type" value="Genomic_DNA"/>
</dbReference>
<dbReference type="PANTHER" id="PTHR43394">
    <property type="entry name" value="ATP-DEPENDENT PERMEASE MDL1, MITOCHONDRIAL"/>
    <property type="match status" value="1"/>
</dbReference>
<keyword evidence="2 7" id="KW-0812">Transmembrane</keyword>
<dbReference type="InterPro" id="IPR027417">
    <property type="entry name" value="P-loop_NTPase"/>
</dbReference>
<feature type="domain" description="ABC transporter" evidence="8">
    <location>
        <begin position="361"/>
        <end position="601"/>
    </location>
</feature>
<evidence type="ECO:0000259" key="9">
    <source>
        <dbReference type="PROSITE" id="PS50929"/>
    </source>
</evidence>
<evidence type="ECO:0000256" key="7">
    <source>
        <dbReference type="SAM" id="Phobius"/>
    </source>
</evidence>
<dbReference type="SUPFAM" id="SSF52540">
    <property type="entry name" value="P-loop containing nucleoside triphosphate hydrolases"/>
    <property type="match status" value="1"/>
</dbReference>
<evidence type="ECO:0000256" key="4">
    <source>
        <dbReference type="ARBA" id="ARBA00022840"/>
    </source>
</evidence>
<evidence type="ECO:0000259" key="8">
    <source>
        <dbReference type="PROSITE" id="PS50893"/>
    </source>
</evidence>
<dbReference type="InterPro" id="IPR011527">
    <property type="entry name" value="ABC1_TM_dom"/>
</dbReference>
<dbReference type="SUPFAM" id="SSF90123">
    <property type="entry name" value="ABC transporter transmembrane region"/>
    <property type="match status" value="1"/>
</dbReference>
<feature type="transmembrane region" description="Helical" evidence="7">
    <location>
        <begin position="75"/>
        <end position="94"/>
    </location>
</feature>
<dbReference type="RefSeq" id="WP_310575969.1">
    <property type="nucleotide sequence ID" value="NZ_JAVKPK010000032.1"/>
</dbReference>
<dbReference type="Pfam" id="PF00005">
    <property type="entry name" value="ABC_tran"/>
    <property type="match status" value="1"/>
</dbReference>
<accession>A0ABU2D1T6</accession>
<evidence type="ECO:0000313" key="11">
    <source>
        <dbReference type="Proteomes" id="UP001246244"/>
    </source>
</evidence>
<feature type="transmembrane region" description="Helical" evidence="7">
    <location>
        <begin position="33"/>
        <end position="54"/>
    </location>
</feature>
<keyword evidence="11" id="KW-1185">Reference proteome</keyword>
<dbReference type="PROSITE" id="PS50929">
    <property type="entry name" value="ABC_TM1F"/>
    <property type="match status" value="1"/>
</dbReference>
<dbReference type="SMART" id="SM00382">
    <property type="entry name" value="AAA"/>
    <property type="match status" value="1"/>
</dbReference>
<dbReference type="Pfam" id="PF00664">
    <property type="entry name" value="ABC_membrane"/>
    <property type="match status" value="1"/>
</dbReference>
<dbReference type="InterPro" id="IPR003593">
    <property type="entry name" value="AAA+_ATPase"/>
</dbReference>
<dbReference type="PANTHER" id="PTHR43394:SF1">
    <property type="entry name" value="ATP-BINDING CASSETTE SUB-FAMILY B MEMBER 10, MITOCHONDRIAL"/>
    <property type="match status" value="1"/>
</dbReference>
<dbReference type="InterPro" id="IPR039421">
    <property type="entry name" value="Type_1_exporter"/>
</dbReference>
<feature type="transmembrane region" description="Helical" evidence="7">
    <location>
        <begin position="167"/>
        <end position="199"/>
    </location>
</feature>
<dbReference type="Gene3D" id="3.40.50.300">
    <property type="entry name" value="P-loop containing nucleotide triphosphate hydrolases"/>
    <property type="match status" value="1"/>
</dbReference>
<dbReference type="Gene3D" id="1.20.1560.10">
    <property type="entry name" value="ABC transporter type 1, transmembrane domain"/>
    <property type="match status" value="1"/>
</dbReference>
<feature type="transmembrane region" description="Helical" evidence="7">
    <location>
        <begin position="266"/>
        <end position="287"/>
    </location>
</feature>
<dbReference type="InterPro" id="IPR003439">
    <property type="entry name" value="ABC_transporter-like_ATP-bd"/>
</dbReference>
<dbReference type="GO" id="GO:0005524">
    <property type="term" value="F:ATP binding"/>
    <property type="evidence" value="ECO:0007669"/>
    <property type="project" value="UniProtKB-KW"/>
</dbReference>
<proteinExistence type="predicted"/>
<comment type="subcellular location">
    <subcellularLocation>
        <location evidence="1">Membrane</location>
        <topology evidence="1">Multi-pass membrane protein</topology>
    </subcellularLocation>
</comment>
<protein>
    <submittedName>
        <fullName evidence="10">ABC transporter ATP-binding protein</fullName>
    </submittedName>
</protein>
<dbReference type="InterPro" id="IPR036640">
    <property type="entry name" value="ABC1_TM_sf"/>
</dbReference>
<sequence length="607" mass="67905">MHALRTESTKEKVINVLRLKRALSLVWQSAPGWTLVSAFLVVLQGTLPLASLYLMKLIVDSVTAGMNSANKEATFGHILFLISLAAGVAFLTALSRSVSGVVSETQAALVSDHILDLLHAKSIEADLEYYENPKYYDTLHRAQNDAPFRPTRIVNGLVQIGQSSLSLVAVFGLLASLSWIVAVALTITAVPTALIRLIYSDKTYRWQRACTAKERKAWYFHWLLTGDSHAKEIRLFELGPLFIKRYHNLRKELRNERLSITARRSAADLVAQTIGVVAIFGGFVFIAQRAFQGSITLGDLVMYFGALQQGQSFLSSLLNGFAGLYEDNLFLTTLYEFLDLKPAVKESPNPVPVPEAMKEGISFEHVGFCYPDQGTRVLEDINLHISPGQIIALVGENGSGKTTLIKLLCRLYDPKHGRIALDGIDLRDLRISDLRKEISVVFQDYTHYNLTARENIWFGSIDTPVETENILYAAECSGADHVIDRLDNGYETILGKWFEDGTELSIGEWQKIALARAFLRDSQLIVLDEPTSSLDPKAEDEVFKKFRQLAAGRTAIIISHRLSTVRMADCIYFLKEGRILENGNHEELMVLDGEYAQLFKTQSQHYQ</sequence>
<keyword evidence="4 10" id="KW-0067">ATP-binding</keyword>
<feature type="domain" description="ABC transmembrane type-1" evidence="9">
    <location>
        <begin position="35"/>
        <end position="326"/>
    </location>
</feature>
<organism evidence="10 11">
    <name type="scientific">Methanosarcina baikalica</name>
    <dbReference type="NCBI Taxonomy" id="3073890"/>
    <lineage>
        <taxon>Archaea</taxon>
        <taxon>Methanobacteriati</taxon>
        <taxon>Methanobacteriota</taxon>
        <taxon>Stenosarchaea group</taxon>
        <taxon>Methanomicrobia</taxon>
        <taxon>Methanosarcinales</taxon>
        <taxon>Methanosarcinaceae</taxon>
        <taxon>Methanosarcina</taxon>
    </lineage>
</organism>
<name>A0ABU2D1T6_9EURY</name>
<reference evidence="11" key="1">
    <citation type="submission" date="2023-07" db="EMBL/GenBank/DDBJ databases">
        <title>Whole-genome sequencing of a new Methanosarcina sp. Z-7115.</title>
        <authorList>
            <person name="Zhilina T.N."/>
            <person name="Merkel A.Y."/>
        </authorList>
    </citation>
    <scope>NUCLEOTIDE SEQUENCE [LARGE SCALE GENOMIC DNA]</scope>
    <source>
        <strain evidence="11">Z-7115</strain>
    </source>
</reference>
<evidence type="ECO:0000313" key="10">
    <source>
        <dbReference type="EMBL" id="MDR7665943.1"/>
    </source>
</evidence>